<dbReference type="Proteomes" id="UP000006023">
    <property type="component" value="Unassembled WGS sequence"/>
</dbReference>
<proteinExistence type="predicted"/>
<sequence>MICTGTPTAGFVEHFADAVLAAAVMADDDRAIAVATLGAGEPVLAISDAVLGTSKALPPHLVELVQEEVDDGMFEMVPGWTDAMNTALDRMRQAG</sequence>
<comment type="caution">
    <text evidence="1">The sequence shown here is derived from an EMBL/GenBank/DDBJ whole genome shotgun (WGS) entry which is preliminary data.</text>
</comment>
<dbReference type="AlphaFoldDB" id="G7GPY0"/>
<evidence type="ECO:0000313" key="1">
    <source>
        <dbReference type="EMBL" id="GAB05655.1"/>
    </source>
</evidence>
<dbReference type="EMBL" id="BAED01000040">
    <property type="protein sequence ID" value="GAB05655.1"/>
    <property type="molecule type" value="Genomic_DNA"/>
</dbReference>
<gene>
    <name evidence="1" type="ORF">GOAMR_40_01450</name>
</gene>
<name>G7GPY0_9ACTN</name>
<protein>
    <submittedName>
        <fullName evidence="1">Uncharacterized protein</fullName>
    </submittedName>
</protein>
<organism evidence="1 2">
    <name type="scientific">Gordonia amarae NBRC 15530</name>
    <dbReference type="NCBI Taxonomy" id="1075090"/>
    <lineage>
        <taxon>Bacteria</taxon>
        <taxon>Bacillati</taxon>
        <taxon>Actinomycetota</taxon>
        <taxon>Actinomycetes</taxon>
        <taxon>Mycobacteriales</taxon>
        <taxon>Gordoniaceae</taxon>
        <taxon>Gordonia</taxon>
    </lineage>
</organism>
<reference evidence="1 2" key="1">
    <citation type="submission" date="2011-11" db="EMBL/GenBank/DDBJ databases">
        <title>Whole genome shotgun sequence of Gordonia amarae NBRC 15530.</title>
        <authorList>
            <person name="Takarada H."/>
            <person name="Hosoyama A."/>
            <person name="Tsuchikane K."/>
            <person name="Katsumata H."/>
            <person name="Yamazaki S."/>
            <person name="Fujita N."/>
        </authorList>
    </citation>
    <scope>NUCLEOTIDE SEQUENCE [LARGE SCALE GENOMIC DNA]</scope>
    <source>
        <strain evidence="1 2">NBRC 15530</strain>
    </source>
</reference>
<keyword evidence="2" id="KW-1185">Reference proteome</keyword>
<evidence type="ECO:0000313" key="2">
    <source>
        <dbReference type="Proteomes" id="UP000006023"/>
    </source>
</evidence>
<accession>G7GPY0</accession>